<protein>
    <recommendedName>
        <fullName evidence="4">Phage capsid protein</fullName>
    </recommendedName>
</protein>
<comment type="caution">
    <text evidence="2">The sequence shown here is derived from an EMBL/GenBank/DDBJ whole genome shotgun (WGS) entry which is preliminary data.</text>
</comment>
<keyword evidence="3" id="KW-1185">Reference proteome</keyword>
<feature type="transmembrane region" description="Helical" evidence="1">
    <location>
        <begin position="44"/>
        <end position="63"/>
    </location>
</feature>
<organism evidence="2 3">
    <name type="scientific">Paenibacillus puldeungensis</name>
    <dbReference type="NCBI Taxonomy" id="696536"/>
    <lineage>
        <taxon>Bacteria</taxon>
        <taxon>Bacillati</taxon>
        <taxon>Bacillota</taxon>
        <taxon>Bacilli</taxon>
        <taxon>Bacillales</taxon>
        <taxon>Paenibacillaceae</taxon>
        <taxon>Paenibacillus</taxon>
    </lineage>
</organism>
<evidence type="ECO:0000313" key="3">
    <source>
        <dbReference type="Proteomes" id="UP001597262"/>
    </source>
</evidence>
<keyword evidence="1" id="KW-1133">Transmembrane helix</keyword>
<dbReference type="Proteomes" id="UP001597262">
    <property type="component" value="Unassembled WGS sequence"/>
</dbReference>
<proteinExistence type="predicted"/>
<gene>
    <name evidence="2" type="ORF">ACFQ3W_06530</name>
</gene>
<reference evidence="3" key="1">
    <citation type="journal article" date="2019" name="Int. J. Syst. Evol. Microbiol.">
        <title>The Global Catalogue of Microorganisms (GCM) 10K type strain sequencing project: providing services to taxonomists for standard genome sequencing and annotation.</title>
        <authorList>
            <consortium name="The Broad Institute Genomics Platform"/>
            <consortium name="The Broad Institute Genome Sequencing Center for Infectious Disease"/>
            <person name="Wu L."/>
            <person name="Ma J."/>
        </authorList>
    </citation>
    <scope>NUCLEOTIDE SEQUENCE [LARGE SCALE GENOMIC DNA]</scope>
    <source>
        <strain evidence="3">CCUG 59189</strain>
    </source>
</reference>
<name>A0ABW3RU08_9BACL</name>
<dbReference type="RefSeq" id="WP_379317829.1">
    <property type="nucleotide sequence ID" value="NZ_JBHTLM010000003.1"/>
</dbReference>
<evidence type="ECO:0000256" key="1">
    <source>
        <dbReference type="SAM" id="Phobius"/>
    </source>
</evidence>
<evidence type="ECO:0008006" key="4">
    <source>
        <dbReference type="Google" id="ProtNLM"/>
    </source>
</evidence>
<evidence type="ECO:0000313" key="2">
    <source>
        <dbReference type="EMBL" id="MFD1175963.1"/>
    </source>
</evidence>
<sequence length="64" mass="7321">MDNRDEQEKKQIDEYKKKPFINFADSINRSVIGDWGAITRGGCLVRIVTTLVIIGILLIFLLLK</sequence>
<accession>A0ABW3RU08</accession>
<keyword evidence="1" id="KW-0472">Membrane</keyword>
<keyword evidence="1" id="KW-0812">Transmembrane</keyword>
<dbReference type="EMBL" id="JBHTLM010000003">
    <property type="protein sequence ID" value="MFD1175963.1"/>
    <property type="molecule type" value="Genomic_DNA"/>
</dbReference>